<evidence type="ECO:0000256" key="3">
    <source>
        <dbReference type="ARBA" id="ARBA00022723"/>
    </source>
</evidence>
<comment type="similarity">
    <text evidence="1">Belongs to the peptidase M43B family.</text>
</comment>
<evidence type="ECO:0000256" key="7">
    <source>
        <dbReference type="ARBA" id="ARBA00023049"/>
    </source>
</evidence>
<sequence>MASSHNHSHLPPAQNMLTAAPLTLLLAALGVVVAKPSTQKTTRSRKCGTHMPDAKIAAAEKHFLTASNLSSTDKIANSAVNVRLRPVYFHVVSQDSTPNGGNVPDSQIASQITTLNNDYAGNITWVLAGTTRTVNSDWFNNAGPSSSQQTAMKTALRQGGRADLNVYTVGFTSGSGAGLLGYSTYPISYSSAPKDDGIVILFSSLPGGSTTGYNLGRTLTHESGHWLGLYHTFQAPMTNILHQGGCVSSGSTQSGDYVADTPSEASAASGCPTGRDTCTGTSFPGADPIHNFMDYSTDACMTQFTVGQMIRATSQYATYRA</sequence>
<evidence type="ECO:0000259" key="10">
    <source>
        <dbReference type="Pfam" id="PF05572"/>
    </source>
</evidence>
<proteinExistence type="inferred from homology"/>
<dbReference type="GO" id="GO:0006508">
    <property type="term" value="P:proteolysis"/>
    <property type="evidence" value="ECO:0007669"/>
    <property type="project" value="UniProtKB-KW"/>
</dbReference>
<dbReference type="CDD" id="cd04275">
    <property type="entry name" value="ZnMc_pappalysin_like"/>
    <property type="match status" value="1"/>
</dbReference>
<dbReference type="Pfam" id="PF05572">
    <property type="entry name" value="Peptidase_M43"/>
    <property type="match status" value="1"/>
</dbReference>
<keyword evidence="8" id="KW-1015">Disulfide bond</keyword>
<feature type="chain" id="PRO_5042120023" evidence="9">
    <location>
        <begin position="35"/>
        <end position="321"/>
    </location>
</feature>
<organism evidence="11 12">
    <name type="scientific">Mycena rosella</name>
    <name type="common">Pink bonnet</name>
    <name type="synonym">Agaricus rosellus</name>
    <dbReference type="NCBI Taxonomy" id="1033263"/>
    <lineage>
        <taxon>Eukaryota</taxon>
        <taxon>Fungi</taxon>
        <taxon>Dikarya</taxon>
        <taxon>Basidiomycota</taxon>
        <taxon>Agaricomycotina</taxon>
        <taxon>Agaricomycetes</taxon>
        <taxon>Agaricomycetidae</taxon>
        <taxon>Agaricales</taxon>
        <taxon>Marasmiineae</taxon>
        <taxon>Mycenaceae</taxon>
        <taxon>Mycena</taxon>
    </lineage>
</organism>
<dbReference type="PANTHER" id="PTHR47466:SF1">
    <property type="entry name" value="METALLOPROTEASE MEP1 (AFU_ORTHOLOGUE AFUA_1G07730)-RELATED"/>
    <property type="match status" value="1"/>
</dbReference>
<dbReference type="Gene3D" id="3.40.390.10">
    <property type="entry name" value="Collagenase (Catalytic Domain)"/>
    <property type="match status" value="1"/>
</dbReference>
<dbReference type="InterPro" id="IPR008754">
    <property type="entry name" value="Peptidase_M43"/>
</dbReference>
<comment type="caution">
    <text evidence="11">The sequence shown here is derived from an EMBL/GenBank/DDBJ whole genome shotgun (WGS) entry which is preliminary data.</text>
</comment>
<keyword evidence="2" id="KW-0645">Protease</keyword>
<evidence type="ECO:0000313" key="11">
    <source>
        <dbReference type="EMBL" id="KAJ7621850.1"/>
    </source>
</evidence>
<dbReference type="InterPro" id="IPR024079">
    <property type="entry name" value="MetalloPept_cat_dom_sf"/>
</dbReference>
<feature type="signal peptide" evidence="9">
    <location>
        <begin position="1"/>
        <end position="34"/>
    </location>
</feature>
<keyword evidence="5" id="KW-0378">Hydrolase</keyword>
<evidence type="ECO:0000256" key="6">
    <source>
        <dbReference type="ARBA" id="ARBA00022833"/>
    </source>
</evidence>
<evidence type="ECO:0000256" key="9">
    <source>
        <dbReference type="SAM" id="SignalP"/>
    </source>
</evidence>
<dbReference type="EMBL" id="JARKIE010000658">
    <property type="protein sequence ID" value="KAJ7621850.1"/>
    <property type="molecule type" value="Genomic_DNA"/>
</dbReference>
<evidence type="ECO:0000256" key="5">
    <source>
        <dbReference type="ARBA" id="ARBA00022801"/>
    </source>
</evidence>
<gene>
    <name evidence="11" type="ORF">B0H17DRAFT_1290168</name>
</gene>
<evidence type="ECO:0000256" key="4">
    <source>
        <dbReference type="ARBA" id="ARBA00022729"/>
    </source>
</evidence>
<dbReference type="GO" id="GO:0046872">
    <property type="term" value="F:metal ion binding"/>
    <property type="evidence" value="ECO:0007669"/>
    <property type="project" value="UniProtKB-KW"/>
</dbReference>
<keyword evidence="6" id="KW-0862">Zinc</keyword>
<keyword evidence="3" id="KW-0479">Metal-binding</keyword>
<accession>A0AAD7FG00</accession>
<keyword evidence="7 11" id="KW-0482">Metalloprotease</keyword>
<evidence type="ECO:0000256" key="8">
    <source>
        <dbReference type="ARBA" id="ARBA00023157"/>
    </source>
</evidence>
<protein>
    <submittedName>
        <fullName evidence="11">Metalloprotease</fullName>
    </submittedName>
</protein>
<dbReference type="Proteomes" id="UP001221757">
    <property type="component" value="Unassembled WGS sequence"/>
</dbReference>
<name>A0AAD7FG00_MYCRO</name>
<dbReference type="GO" id="GO:0008237">
    <property type="term" value="F:metallopeptidase activity"/>
    <property type="evidence" value="ECO:0007669"/>
    <property type="project" value="UniProtKB-KW"/>
</dbReference>
<feature type="domain" description="Peptidase M43 pregnancy-associated plasma-A" evidence="10">
    <location>
        <begin position="209"/>
        <end position="312"/>
    </location>
</feature>
<evidence type="ECO:0000256" key="2">
    <source>
        <dbReference type="ARBA" id="ARBA00022670"/>
    </source>
</evidence>
<keyword evidence="4 9" id="KW-0732">Signal</keyword>
<dbReference type="AlphaFoldDB" id="A0AAD7FG00"/>
<dbReference type="PANTHER" id="PTHR47466">
    <property type="match status" value="1"/>
</dbReference>
<dbReference type="SUPFAM" id="SSF55486">
    <property type="entry name" value="Metalloproteases ('zincins'), catalytic domain"/>
    <property type="match status" value="1"/>
</dbReference>
<keyword evidence="12" id="KW-1185">Reference proteome</keyword>
<evidence type="ECO:0000256" key="1">
    <source>
        <dbReference type="ARBA" id="ARBA00008721"/>
    </source>
</evidence>
<evidence type="ECO:0000313" key="12">
    <source>
        <dbReference type="Proteomes" id="UP001221757"/>
    </source>
</evidence>
<reference evidence="11" key="1">
    <citation type="submission" date="2023-03" db="EMBL/GenBank/DDBJ databases">
        <title>Massive genome expansion in bonnet fungi (Mycena s.s.) driven by repeated elements and novel gene families across ecological guilds.</title>
        <authorList>
            <consortium name="Lawrence Berkeley National Laboratory"/>
            <person name="Harder C.B."/>
            <person name="Miyauchi S."/>
            <person name="Viragh M."/>
            <person name="Kuo A."/>
            <person name="Thoen E."/>
            <person name="Andreopoulos B."/>
            <person name="Lu D."/>
            <person name="Skrede I."/>
            <person name="Drula E."/>
            <person name="Henrissat B."/>
            <person name="Morin E."/>
            <person name="Kohler A."/>
            <person name="Barry K."/>
            <person name="LaButti K."/>
            <person name="Morin E."/>
            <person name="Salamov A."/>
            <person name="Lipzen A."/>
            <person name="Mereny Z."/>
            <person name="Hegedus B."/>
            <person name="Baldrian P."/>
            <person name="Stursova M."/>
            <person name="Weitz H."/>
            <person name="Taylor A."/>
            <person name="Grigoriev I.V."/>
            <person name="Nagy L.G."/>
            <person name="Martin F."/>
            <person name="Kauserud H."/>
        </authorList>
    </citation>
    <scope>NUCLEOTIDE SEQUENCE</scope>
    <source>
        <strain evidence="11">CBHHK067</strain>
    </source>
</reference>